<keyword evidence="4" id="KW-1185">Reference proteome</keyword>
<feature type="transmembrane region" description="Helical" evidence="1">
    <location>
        <begin position="214"/>
        <end position="237"/>
    </location>
</feature>
<feature type="transmembrane region" description="Helical" evidence="1">
    <location>
        <begin position="286"/>
        <end position="310"/>
    </location>
</feature>
<dbReference type="OrthoDB" id="2953893at2759"/>
<sequence>MYSACHHSAVRYLLRLVLGGRSLNAYNQAFQCLRPDTLFSLRISVVFKYFRRENCGKSPQLCALEMYACATQSSRPETELSCCCFGIGLRCDELKPLLLGDELSSIRGRWGKRMPAHTRLFQAAERAFHHLLRPILSGQNKEILLDNAQLPAGQQYNFPFSFSDTPHRMGAFNLILGPILMGTMVSILLMGVMLVQCYVYFARFKQDKWWMRPLVWFLLFIDVVSSCFYIYTVYAYLITNFDNNGALVIANAGVLPYPFFTGITALAVQCFFAWRVKLLVRISVLSWSIVILSIIQALASLGTMIGGVIVKDFVLLIKVKPVALLWLFGSVVTDAIITVSLVWYLRQHRTGLSNDITDRIIRMTLQTGLLTTACALGVVVAYLVSSSTMHLAFGFPLSKLYTNSLMSSLNARSGWNPDSFTRASIFTPITKQIKTEVTTSSAVYEDTMLDSRELGSVKEQSITSGTISMTNISIAV</sequence>
<keyword evidence="1" id="KW-1133">Transmembrane helix</keyword>
<dbReference type="PANTHER" id="PTHR40465:SF1">
    <property type="entry name" value="DUF6534 DOMAIN-CONTAINING PROTEIN"/>
    <property type="match status" value="1"/>
</dbReference>
<gene>
    <name evidence="3" type="ORF">OBBRIDRAFT_824261</name>
</gene>
<protein>
    <recommendedName>
        <fullName evidence="2">DUF6534 domain-containing protein</fullName>
    </recommendedName>
</protein>
<evidence type="ECO:0000313" key="3">
    <source>
        <dbReference type="EMBL" id="OCH93181.1"/>
    </source>
</evidence>
<accession>A0A8E2AYA4</accession>
<evidence type="ECO:0000259" key="2">
    <source>
        <dbReference type="Pfam" id="PF20152"/>
    </source>
</evidence>
<feature type="transmembrane region" description="Helical" evidence="1">
    <location>
        <begin position="365"/>
        <end position="384"/>
    </location>
</feature>
<dbReference type="PANTHER" id="PTHR40465">
    <property type="entry name" value="CHROMOSOME 1, WHOLE GENOME SHOTGUN SEQUENCE"/>
    <property type="match status" value="1"/>
</dbReference>
<feature type="domain" description="DUF6534" evidence="2">
    <location>
        <begin position="330"/>
        <end position="413"/>
    </location>
</feature>
<feature type="transmembrane region" description="Helical" evidence="1">
    <location>
        <begin position="322"/>
        <end position="345"/>
    </location>
</feature>
<keyword evidence="1" id="KW-0812">Transmembrane</keyword>
<dbReference type="EMBL" id="KV722358">
    <property type="protein sequence ID" value="OCH93181.1"/>
    <property type="molecule type" value="Genomic_DNA"/>
</dbReference>
<proteinExistence type="predicted"/>
<feature type="transmembrane region" description="Helical" evidence="1">
    <location>
        <begin position="175"/>
        <end position="202"/>
    </location>
</feature>
<evidence type="ECO:0000256" key="1">
    <source>
        <dbReference type="SAM" id="Phobius"/>
    </source>
</evidence>
<keyword evidence="1" id="KW-0472">Membrane</keyword>
<name>A0A8E2AYA4_9APHY</name>
<organism evidence="3 4">
    <name type="scientific">Obba rivulosa</name>
    <dbReference type="NCBI Taxonomy" id="1052685"/>
    <lineage>
        <taxon>Eukaryota</taxon>
        <taxon>Fungi</taxon>
        <taxon>Dikarya</taxon>
        <taxon>Basidiomycota</taxon>
        <taxon>Agaricomycotina</taxon>
        <taxon>Agaricomycetes</taxon>
        <taxon>Polyporales</taxon>
        <taxon>Gelatoporiaceae</taxon>
        <taxon>Obba</taxon>
    </lineage>
</organism>
<dbReference type="Pfam" id="PF20152">
    <property type="entry name" value="DUF6534"/>
    <property type="match status" value="1"/>
</dbReference>
<evidence type="ECO:0000313" key="4">
    <source>
        <dbReference type="Proteomes" id="UP000250043"/>
    </source>
</evidence>
<dbReference type="InterPro" id="IPR045339">
    <property type="entry name" value="DUF6534"/>
</dbReference>
<reference evidence="3 4" key="1">
    <citation type="submission" date="2016-07" db="EMBL/GenBank/DDBJ databases">
        <title>Draft genome of the white-rot fungus Obba rivulosa 3A-2.</title>
        <authorList>
            <consortium name="DOE Joint Genome Institute"/>
            <person name="Miettinen O."/>
            <person name="Riley R."/>
            <person name="Acob R."/>
            <person name="Barry K."/>
            <person name="Cullen D."/>
            <person name="De Vries R."/>
            <person name="Hainaut M."/>
            <person name="Hatakka A."/>
            <person name="Henrissat B."/>
            <person name="Hilden K."/>
            <person name="Kuo R."/>
            <person name="Labutti K."/>
            <person name="Lipzen A."/>
            <person name="Makela M.R."/>
            <person name="Sandor L."/>
            <person name="Spatafora J.W."/>
            <person name="Grigoriev I.V."/>
            <person name="Hibbett D.S."/>
        </authorList>
    </citation>
    <scope>NUCLEOTIDE SEQUENCE [LARGE SCALE GENOMIC DNA]</scope>
    <source>
        <strain evidence="3 4">3A-2</strain>
    </source>
</reference>
<dbReference type="AlphaFoldDB" id="A0A8E2AYA4"/>
<dbReference type="Proteomes" id="UP000250043">
    <property type="component" value="Unassembled WGS sequence"/>
</dbReference>
<feature type="transmembrane region" description="Helical" evidence="1">
    <location>
        <begin position="257"/>
        <end position="274"/>
    </location>
</feature>